<keyword evidence="1" id="KW-0812">Transmembrane</keyword>
<dbReference type="AlphaFoldDB" id="A0A3P6ALA0"/>
<evidence type="ECO:0000313" key="2">
    <source>
        <dbReference type="EMBL" id="VDC88124.1"/>
    </source>
</evidence>
<reference evidence="2" key="1">
    <citation type="submission" date="2018-11" db="EMBL/GenBank/DDBJ databases">
        <authorList>
            <consortium name="Genoscope - CEA"/>
            <person name="William W."/>
        </authorList>
    </citation>
    <scope>NUCLEOTIDE SEQUENCE</scope>
</reference>
<accession>A0A3P6ALA0</accession>
<dbReference type="EMBL" id="LR031573">
    <property type="protein sequence ID" value="VDC88124.1"/>
    <property type="molecule type" value="Genomic_DNA"/>
</dbReference>
<organism evidence="2">
    <name type="scientific">Brassica campestris</name>
    <name type="common">Field mustard</name>
    <dbReference type="NCBI Taxonomy" id="3711"/>
    <lineage>
        <taxon>Eukaryota</taxon>
        <taxon>Viridiplantae</taxon>
        <taxon>Streptophyta</taxon>
        <taxon>Embryophyta</taxon>
        <taxon>Tracheophyta</taxon>
        <taxon>Spermatophyta</taxon>
        <taxon>Magnoliopsida</taxon>
        <taxon>eudicotyledons</taxon>
        <taxon>Gunneridae</taxon>
        <taxon>Pentapetalae</taxon>
        <taxon>rosids</taxon>
        <taxon>malvids</taxon>
        <taxon>Brassicales</taxon>
        <taxon>Brassicaceae</taxon>
        <taxon>Brassiceae</taxon>
        <taxon>Brassica</taxon>
    </lineage>
</organism>
<keyword evidence="1" id="KW-0472">Membrane</keyword>
<protein>
    <submittedName>
        <fullName evidence="2">Uncharacterized protein</fullName>
    </submittedName>
</protein>
<gene>
    <name evidence="2" type="ORF">BRAA02T06664Z</name>
</gene>
<name>A0A3P6ALA0_BRACM</name>
<keyword evidence="1" id="KW-1133">Transmembrane helix</keyword>
<feature type="transmembrane region" description="Helical" evidence="1">
    <location>
        <begin position="18"/>
        <end position="34"/>
    </location>
</feature>
<evidence type="ECO:0000256" key="1">
    <source>
        <dbReference type="SAM" id="Phobius"/>
    </source>
</evidence>
<sequence>MVRIYCIGQPNMVTLEQMGNGYPFIWFWLIAIHLKRTRRF</sequence>
<proteinExistence type="predicted"/>